<keyword evidence="1" id="KW-1133">Transmembrane helix</keyword>
<name>A0A2T2N049_CORCC</name>
<evidence type="ECO:0000313" key="2">
    <source>
        <dbReference type="EMBL" id="PSN58830.1"/>
    </source>
</evidence>
<protein>
    <submittedName>
        <fullName evidence="2">Uncharacterized protein</fullName>
    </submittedName>
</protein>
<dbReference type="AlphaFoldDB" id="A0A2T2N049"/>
<reference evidence="2 3" key="1">
    <citation type="journal article" date="2018" name="Front. Microbiol.">
        <title>Genome-Wide Analysis of Corynespora cassiicola Leaf Fall Disease Putative Effectors.</title>
        <authorList>
            <person name="Lopez D."/>
            <person name="Ribeiro S."/>
            <person name="Label P."/>
            <person name="Fumanal B."/>
            <person name="Venisse J.S."/>
            <person name="Kohler A."/>
            <person name="de Oliveira R.R."/>
            <person name="Labutti K."/>
            <person name="Lipzen A."/>
            <person name="Lail K."/>
            <person name="Bauer D."/>
            <person name="Ohm R.A."/>
            <person name="Barry K.W."/>
            <person name="Spatafora J."/>
            <person name="Grigoriev I.V."/>
            <person name="Martin F.M."/>
            <person name="Pujade-Renaud V."/>
        </authorList>
    </citation>
    <scope>NUCLEOTIDE SEQUENCE [LARGE SCALE GENOMIC DNA]</scope>
    <source>
        <strain evidence="2 3">Philippines</strain>
    </source>
</reference>
<feature type="transmembrane region" description="Helical" evidence="1">
    <location>
        <begin position="27"/>
        <end position="46"/>
    </location>
</feature>
<keyword evidence="1" id="KW-0472">Membrane</keyword>
<accession>A0A2T2N049</accession>
<proteinExistence type="predicted"/>
<evidence type="ECO:0000313" key="3">
    <source>
        <dbReference type="Proteomes" id="UP000240883"/>
    </source>
</evidence>
<gene>
    <name evidence="2" type="ORF">BS50DRAFT_580441</name>
</gene>
<sequence>MASHSSLLRNCRSSNAKQLTLTLKTLVSFYFIPATTGKSMSILLAFGQKHSG</sequence>
<evidence type="ECO:0000256" key="1">
    <source>
        <dbReference type="SAM" id="Phobius"/>
    </source>
</evidence>
<keyword evidence="1" id="KW-0812">Transmembrane</keyword>
<dbReference type="Proteomes" id="UP000240883">
    <property type="component" value="Unassembled WGS sequence"/>
</dbReference>
<keyword evidence="3" id="KW-1185">Reference proteome</keyword>
<organism evidence="2 3">
    <name type="scientific">Corynespora cassiicola Philippines</name>
    <dbReference type="NCBI Taxonomy" id="1448308"/>
    <lineage>
        <taxon>Eukaryota</taxon>
        <taxon>Fungi</taxon>
        <taxon>Dikarya</taxon>
        <taxon>Ascomycota</taxon>
        <taxon>Pezizomycotina</taxon>
        <taxon>Dothideomycetes</taxon>
        <taxon>Pleosporomycetidae</taxon>
        <taxon>Pleosporales</taxon>
        <taxon>Corynesporascaceae</taxon>
        <taxon>Corynespora</taxon>
    </lineage>
</organism>
<dbReference type="EMBL" id="KZ678191">
    <property type="protein sequence ID" value="PSN58830.1"/>
    <property type="molecule type" value="Genomic_DNA"/>
</dbReference>